<dbReference type="EMBL" id="ML994660">
    <property type="protein sequence ID" value="KAF2180140.1"/>
    <property type="molecule type" value="Genomic_DNA"/>
</dbReference>
<dbReference type="Proteomes" id="UP000800200">
    <property type="component" value="Unassembled WGS sequence"/>
</dbReference>
<gene>
    <name evidence="1" type="ORF">K469DRAFT_693591</name>
</gene>
<evidence type="ECO:0000313" key="1">
    <source>
        <dbReference type="EMBL" id="KAF2180140.1"/>
    </source>
</evidence>
<dbReference type="AlphaFoldDB" id="A0A6A6DQD0"/>
<name>A0A6A6DQD0_9PEZI</name>
<keyword evidence="2" id="KW-1185">Reference proteome</keyword>
<organism evidence="1 2">
    <name type="scientific">Zopfia rhizophila CBS 207.26</name>
    <dbReference type="NCBI Taxonomy" id="1314779"/>
    <lineage>
        <taxon>Eukaryota</taxon>
        <taxon>Fungi</taxon>
        <taxon>Dikarya</taxon>
        <taxon>Ascomycota</taxon>
        <taxon>Pezizomycotina</taxon>
        <taxon>Dothideomycetes</taxon>
        <taxon>Dothideomycetes incertae sedis</taxon>
        <taxon>Zopfiaceae</taxon>
        <taxon>Zopfia</taxon>
    </lineage>
</organism>
<reference evidence="1" key="1">
    <citation type="journal article" date="2020" name="Stud. Mycol.">
        <title>101 Dothideomycetes genomes: a test case for predicting lifestyles and emergence of pathogens.</title>
        <authorList>
            <person name="Haridas S."/>
            <person name="Albert R."/>
            <person name="Binder M."/>
            <person name="Bloem J."/>
            <person name="Labutti K."/>
            <person name="Salamov A."/>
            <person name="Andreopoulos B."/>
            <person name="Baker S."/>
            <person name="Barry K."/>
            <person name="Bills G."/>
            <person name="Bluhm B."/>
            <person name="Cannon C."/>
            <person name="Castanera R."/>
            <person name="Culley D."/>
            <person name="Daum C."/>
            <person name="Ezra D."/>
            <person name="Gonzalez J."/>
            <person name="Henrissat B."/>
            <person name="Kuo A."/>
            <person name="Liang C."/>
            <person name="Lipzen A."/>
            <person name="Lutzoni F."/>
            <person name="Magnuson J."/>
            <person name="Mondo S."/>
            <person name="Nolan M."/>
            <person name="Ohm R."/>
            <person name="Pangilinan J."/>
            <person name="Park H.-J."/>
            <person name="Ramirez L."/>
            <person name="Alfaro M."/>
            <person name="Sun H."/>
            <person name="Tritt A."/>
            <person name="Yoshinaga Y."/>
            <person name="Zwiers L.-H."/>
            <person name="Turgeon B."/>
            <person name="Goodwin S."/>
            <person name="Spatafora J."/>
            <person name="Crous P."/>
            <person name="Grigoriev I."/>
        </authorList>
    </citation>
    <scope>NUCLEOTIDE SEQUENCE</scope>
    <source>
        <strain evidence="1">CBS 207.26</strain>
    </source>
</reference>
<protein>
    <submittedName>
        <fullName evidence="1">Uncharacterized protein</fullName>
    </submittedName>
</protein>
<proteinExistence type="predicted"/>
<accession>A0A6A6DQD0</accession>
<evidence type="ECO:0000313" key="2">
    <source>
        <dbReference type="Proteomes" id="UP000800200"/>
    </source>
</evidence>
<sequence length="128" mass="14887">MSNESESSTPYTVDNWLDDAGVVLSVWNKVENEIEFPELKEVIKKRGKMDADEVLENTEPDDRKRVKIYVVKVTNKLRESGDLIGDFTTLLERFRNGPQNTKPKEWMLGQENFRGVGNETGNYFNWRN</sequence>